<dbReference type="GO" id="GO:0051287">
    <property type="term" value="F:NAD binding"/>
    <property type="evidence" value="ECO:0007669"/>
    <property type="project" value="InterPro"/>
</dbReference>
<feature type="binding site" evidence="13">
    <location>
        <position position="138"/>
    </location>
    <ligand>
        <name>sn-glycerol 3-phosphate</name>
        <dbReference type="ChEBI" id="CHEBI:57597"/>
    </ligand>
</feature>
<evidence type="ECO:0000256" key="8">
    <source>
        <dbReference type="ARBA" id="ARBA00023264"/>
    </source>
</evidence>
<dbReference type="SUPFAM" id="SSF51735">
    <property type="entry name" value="NAD(P)-binding Rossmann-fold domains"/>
    <property type="match status" value="1"/>
</dbReference>
<evidence type="ECO:0000256" key="2">
    <source>
        <dbReference type="ARBA" id="ARBA00022516"/>
    </source>
</evidence>
<proteinExistence type="inferred from homology"/>
<dbReference type="GO" id="GO:0141152">
    <property type="term" value="F:glycerol-3-phosphate dehydrogenase (NAD+) activity"/>
    <property type="evidence" value="ECO:0007669"/>
    <property type="project" value="RHEA"/>
</dbReference>
<comment type="function">
    <text evidence="13">Catalyzes the reduction of the glycolytic intermediate dihydroxyacetone phosphate (DHAP) to sn-glycerol 3-phosphate (G3P), the key precursor for phospholipid synthesis.</text>
</comment>
<evidence type="ECO:0000256" key="7">
    <source>
        <dbReference type="ARBA" id="ARBA00023209"/>
    </source>
</evidence>
<keyword evidence="13" id="KW-0547">Nucleotide-binding</keyword>
<feature type="binding site" evidence="13">
    <location>
        <position position="257"/>
    </location>
    <ligand>
        <name>NADPH</name>
        <dbReference type="ChEBI" id="CHEBI:57783"/>
    </ligand>
</feature>
<dbReference type="UniPathway" id="UPA00940"/>
<evidence type="ECO:0000256" key="14">
    <source>
        <dbReference type="PIRSR" id="PIRSR000114-1"/>
    </source>
</evidence>
<dbReference type="SUPFAM" id="SSF48179">
    <property type="entry name" value="6-phosphogluconate dehydrogenase C-terminal domain-like"/>
    <property type="match status" value="1"/>
</dbReference>
<reference evidence="20 21" key="2">
    <citation type="submission" date="2019-05" db="EMBL/GenBank/DDBJ databases">
        <authorList>
            <person name="Suflita J.M."/>
            <person name="Marks C.R."/>
        </authorList>
    </citation>
    <scope>NUCLEOTIDE SEQUENCE [LARGE SCALE GENOMIC DNA]</scope>
    <source>
        <strain evidence="20 21">ALDC</strain>
    </source>
</reference>
<evidence type="ECO:0000256" key="11">
    <source>
        <dbReference type="ARBA" id="ARBA00069372"/>
    </source>
</evidence>
<dbReference type="GO" id="GO:0006650">
    <property type="term" value="P:glycerophospholipid metabolic process"/>
    <property type="evidence" value="ECO:0007669"/>
    <property type="project" value="UniProtKB-UniRule"/>
</dbReference>
<dbReference type="NCBIfam" id="NF000940">
    <property type="entry name" value="PRK00094.1-2"/>
    <property type="match status" value="1"/>
</dbReference>
<feature type="domain" description="Glycerol-3-phosphate dehydrogenase NAD-dependent C-terminal" evidence="19">
    <location>
        <begin position="182"/>
        <end position="323"/>
    </location>
</feature>
<feature type="binding site" evidence="16">
    <location>
        <position position="257"/>
    </location>
    <ligand>
        <name>NAD(+)</name>
        <dbReference type="ChEBI" id="CHEBI:57540"/>
    </ligand>
</feature>
<evidence type="ECO:0000259" key="18">
    <source>
        <dbReference type="Pfam" id="PF01210"/>
    </source>
</evidence>
<feature type="binding site" evidence="13">
    <location>
        <position position="15"/>
    </location>
    <ligand>
        <name>NADPH</name>
        <dbReference type="ChEBI" id="CHEBI:57783"/>
    </ligand>
</feature>
<dbReference type="Gene3D" id="3.40.50.720">
    <property type="entry name" value="NAD(P)-binding Rossmann-like Domain"/>
    <property type="match status" value="1"/>
</dbReference>
<dbReference type="Gene3D" id="1.10.1040.10">
    <property type="entry name" value="N-(1-d-carboxylethyl)-l-norvaline Dehydrogenase, domain 2"/>
    <property type="match status" value="1"/>
</dbReference>
<dbReference type="Pfam" id="PF07479">
    <property type="entry name" value="NAD_Gly3P_dh_C"/>
    <property type="match status" value="1"/>
</dbReference>
<name>A0A4P8L5H5_9BACT</name>
<dbReference type="GO" id="GO:0008654">
    <property type="term" value="P:phospholipid biosynthetic process"/>
    <property type="evidence" value="ECO:0007669"/>
    <property type="project" value="UniProtKB-KW"/>
</dbReference>
<dbReference type="FunFam" id="3.40.50.720:FF:000019">
    <property type="entry name" value="Glycerol-3-phosphate dehydrogenase [NAD(P)+]"/>
    <property type="match status" value="1"/>
</dbReference>
<keyword evidence="3 13" id="KW-0521">NADP</keyword>
<evidence type="ECO:0000256" key="16">
    <source>
        <dbReference type="PIRSR" id="PIRSR000114-3"/>
    </source>
</evidence>
<dbReference type="NCBIfam" id="NF000942">
    <property type="entry name" value="PRK00094.1-4"/>
    <property type="match status" value="1"/>
</dbReference>
<comment type="subcellular location">
    <subcellularLocation>
        <location evidence="13">Cytoplasm</location>
    </subcellularLocation>
</comment>
<dbReference type="NCBIfam" id="NF000941">
    <property type="entry name" value="PRK00094.1-3"/>
    <property type="match status" value="1"/>
</dbReference>
<evidence type="ECO:0000256" key="13">
    <source>
        <dbReference type="HAMAP-Rule" id="MF_00394"/>
    </source>
</evidence>
<keyword evidence="21" id="KW-1185">Reference proteome</keyword>
<dbReference type="InterPro" id="IPR006168">
    <property type="entry name" value="G3P_DH_NAD-dep"/>
</dbReference>
<gene>
    <name evidence="13" type="primary">gpsA</name>
    <name evidence="20" type="ORF">FDQ92_07460</name>
</gene>
<dbReference type="InterPro" id="IPR036291">
    <property type="entry name" value="NAD(P)-bd_dom_sf"/>
</dbReference>
<dbReference type="PANTHER" id="PTHR11728">
    <property type="entry name" value="GLYCEROL-3-PHOSPHATE DEHYDROGENASE"/>
    <property type="match status" value="1"/>
</dbReference>
<dbReference type="GO" id="GO:0005829">
    <property type="term" value="C:cytosol"/>
    <property type="evidence" value="ECO:0007669"/>
    <property type="project" value="TreeGrafter"/>
</dbReference>
<keyword evidence="2 13" id="KW-0444">Lipid biosynthesis</keyword>
<feature type="binding site" evidence="16">
    <location>
        <begin position="12"/>
        <end position="17"/>
    </location>
    <ligand>
        <name>NAD(+)</name>
        <dbReference type="ChEBI" id="CHEBI:57540"/>
    </ligand>
</feature>
<evidence type="ECO:0000313" key="20">
    <source>
        <dbReference type="EMBL" id="QCQ22022.1"/>
    </source>
</evidence>
<comment type="catalytic activity">
    <reaction evidence="9">
        <text>sn-glycerol 3-phosphate + NADP(+) = dihydroxyacetone phosphate + NADPH + H(+)</text>
        <dbReference type="Rhea" id="RHEA:11096"/>
        <dbReference type="ChEBI" id="CHEBI:15378"/>
        <dbReference type="ChEBI" id="CHEBI:57597"/>
        <dbReference type="ChEBI" id="CHEBI:57642"/>
        <dbReference type="ChEBI" id="CHEBI:57783"/>
        <dbReference type="ChEBI" id="CHEBI:58349"/>
        <dbReference type="EC" id="1.1.1.94"/>
    </reaction>
    <physiologicalReaction direction="right-to-left" evidence="9">
        <dbReference type="Rhea" id="RHEA:11098"/>
    </physiologicalReaction>
</comment>
<dbReference type="PANTHER" id="PTHR11728:SF1">
    <property type="entry name" value="GLYCEROL-3-PHOSPHATE DEHYDROGENASE [NAD(+)] 2, CHLOROPLASTIC"/>
    <property type="match status" value="1"/>
</dbReference>
<evidence type="ECO:0000256" key="3">
    <source>
        <dbReference type="ARBA" id="ARBA00022857"/>
    </source>
</evidence>
<dbReference type="GO" id="GO:0046168">
    <property type="term" value="P:glycerol-3-phosphate catabolic process"/>
    <property type="evidence" value="ECO:0007669"/>
    <property type="project" value="InterPro"/>
</dbReference>
<feature type="binding site" evidence="15">
    <location>
        <begin position="257"/>
        <end position="258"/>
    </location>
    <ligand>
        <name>substrate</name>
    </ligand>
</feature>
<sequence length="351" mass="38814">MTEYLESVAVVGAGSWGTTLAHLLGDKGYPVDLWVYEKEVFEAIRDNRENRIYLPGFALSGNIRPHLDMKAVVSEHRLVVMVVPSHVYRQVALQMLPHLRRDAILVTATKGIENETLLTMSQVWNELSEATRVVSLAGPSFAPEVMRKVPTAVTVAADDLDTAREAQRVFHTSYFRVYTSVDKIGVELAGALKNVIALAAGVCDGLGCGHNTRAALITRGLAEITRLGVRMGAHPFTFAGLSGIGDLLLTCTGDLSRNRTVGYKLGQGRKLEEVLGDMRMVAEGVKTARSVYHLAKRLNVEMPISEQVYRVLYEGKDPRRAVQELMERDLKHELEMYDENAPILNGYAHGR</sequence>
<keyword evidence="8 13" id="KW-1208">Phospholipid metabolism</keyword>
<feature type="binding site" evidence="13">
    <location>
        <position position="257"/>
    </location>
    <ligand>
        <name>sn-glycerol 3-phosphate</name>
        <dbReference type="ChEBI" id="CHEBI:57597"/>
    </ligand>
</feature>
<dbReference type="EMBL" id="CP040098">
    <property type="protein sequence ID" value="QCQ22022.1"/>
    <property type="molecule type" value="Genomic_DNA"/>
</dbReference>
<keyword evidence="6 13" id="KW-0443">Lipid metabolism</keyword>
<feature type="binding site" evidence="15">
    <location>
        <position position="110"/>
    </location>
    <ligand>
        <name>substrate</name>
    </ligand>
</feature>
<dbReference type="AlphaFoldDB" id="A0A4P8L5H5"/>
<evidence type="ECO:0000256" key="15">
    <source>
        <dbReference type="PIRSR" id="PIRSR000114-2"/>
    </source>
</evidence>
<accession>A0A4P8L5H5</accession>
<dbReference type="GO" id="GO:0141153">
    <property type="term" value="F:glycerol-3-phosphate dehydrogenase (NADP+) activity"/>
    <property type="evidence" value="ECO:0007669"/>
    <property type="project" value="RHEA"/>
</dbReference>
<dbReference type="KEGG" id="dax:FDQ92_07460"/>
<dbReference type="EC" id="1.1.1.94" evidence="10 13"/>
<dbReference type="GO" id="GO:0046167">
    <property type="term" value="P:glycerol-3-phosphate biosynthetic process"/>
    <property type="evidence" value="ECO:0007669"/>
    <property type="project" value="UniProtKB-UniRule"/>
</dbReference>
<evidence type="ECO:0000256" key="4">
    <source>
        <dbReference type="ARBA" id="ARBA00023002"/>
    </source>
</evidence>
<evidence type="ECO:0000256" key="5">
    <source>
        <dbReference type="ARBA" id="ARBA00023027"/>
    </source>
</evidence>
<keyword evidence="13" id="KW-0963">Cytoplasm</keyword>
<reference evidence="20 21" key="1">
    <citation type="submission" date="2019-05" db="EMBL/GenBank/DDBJ databases">
        <title>The Complete Genome Sequence of the n-alkane-degrading Desulfoglaeba alkanexedens ALDC reveals multiple alkylsuccinate synthase gene clusters.</title>
        <authorList>
            <person name="Callaghan A.V."/>
            <person name="Davidova I.A."/>
            <person name="Duncan K.E."/>
            <person name="Morris B."/>
            <person name="McInerney M.J."/>
        </authorList>
    </citation>
    <scope>NUCLEOTIDE SEQUENCE [LARGE SCALE GENOMIC DNA]</scope>
    <source>
        <strain evidence="20 21">ALDC</strain>
    </source>
</reference>
<dbReference type="InterPro" id="IPR006109">
    <property type="entry name" value="G3P_DH_NAD-dep_C"/>
</dbReference>
<feature type="binding site" evidence="13">
    <location>
        <position position="110"/>
    </location>
    <ligand>
        <name>NADPH</name>
        <dbReference type="ChEBI" id="CHEBI:57783"/>
    </ligand>
</feature>
<protein>
    <recommendedName>
        <fullName evidence="11 13">Glycerol-3-phosphate dehydrogenase [NAD(P)+]</fullName>
        <ecNumber evidence="10 13">1.1.1.94</ecNumber>
    </recommendedName>
    <alternativeName>
        <fullName evidence="13">NAD(P)(+)-dependent glycerol-3-phosphate dehydrogenase</fullName>
    </alternativeName>
    <alternativeName>
        <fullName evidence="12 13">NAD(P)H-dependent dihydroxyacetone-phosphate reductase</fullName>
    </alternativeName>
</protein>
<comment type="similarity">
    <text evidence="1 13 17">Belongs to the NAD-dependent glycerol-3-phosphate dehydrogenase family.</text>
</comment>
<comment type="catalytic activity">
    <reaction evidence="13">
        <text>sn-glycerol 3-phosphate + NAD(+) = dihydroxyacetone phosphate + NADH + H(+)</text>
        <dbReference type="Rhea" id="RHEA:11092"/>
        <dbReference type="ChEBI" id="CHEBI:15378"/>
        <dbReference type="ChEBI" id="CHEBI:57540"/>
        <dbReference type="ChEBI" id="CHEBI:57597"/>
        <dbReference type="ChEBI" id="CHEBI:57642"/>
        <dbReference type="ChEBI" id="CHEBI:57945"/>
        <dbReference type="EC" id="1.1.1.94"/>
    </reaction>
</comment>
<evidence type="ECO:0000256" key="12">
    <source>
        <dbReference type="ARBA" id="ARBA00080511"/>
    </source>
</evidence>
<comment type="pathway">
    <text evidence="13">Membrane lipid metabolism; glycerophospholipid metabolism.</text>
</comment>
<feature type="binding site" evidence="13">
    <location>
        <position position="142"/>
    </location>
    <ligand>
        <name>NADPH</name>
        <dbReference type="ChEBI" id="CHEBI:57783"/>
    </ligand>
</feature>
<dbReference type="RefSeq" id="WP_137423991.1">
    <property type="nucleotide sequence ID" value="NZ_CP040098.1"/>
</dbReference>
<dbReference type="FunFam" id="1.10.1040.10:FF:000001">
    <property type="entry name" value="Glycerol-3-phosphate dehydrogenase [NAD(P)+]"/>
    <property type="match status" value="1"/>
</dbReference>
<organism evidence="20 21">
    <name type="scientific">Desulfoglaeba alkanexedens ALDC</name>
    <dbReference type="NCBI Taxonomy" id="980445"/>
    <lineage>
        <taxon>Bacteria</taxon>
        <taxon>Pseudomonadati</taxon>
        <taxon>Thermodesulfobacteriota</taxon>
        <taxon>Syntrophobacteria</taxon>
        <taxon>Syntrophobacterales</taxon>
        <taxon>Syntrophobacteraceae</taxon>
        <taxon>Desulfoglaeba</taxon>
    </lineage>
</organism>
<feature type="binding site" evidence="13">
    <location>
        <position position="110"/>
    </location>
    <ligand>
        <name>sn-glycerol 3-phosphate</name>
        <dbReference type="ChEBI" id="CHEBI:57597"/>
    </ligand>
</feature>
<evidence type="ECO:0000256" key="9">
    <source>
        <dbReference type="ARBA" id="ARBA00052716"/>
    </source>
</evidence>
<dbReference type="InterPro" id="IPR008927">
    <property type="entry name" value="6-PGluconate_DH-like_C_sf"/>
</dbReference>
<feature type="binding site" evidence="13">
    <location>
        <position position="16"/>
    </location>
    <ligand>
        <name>NADPH</name>
        <dbReference type="ChEBI" id="CHEBI:57783"/>
    </ligand>
</feature>
<feature type="domain" description="Glycerol-3-phosphate dehydrogenase NAD-dependent N-terminal" evidence="18">
    <location>
        <begin position="8"/>
        <end position="161"/>
    </location>
</feature>
<evidence type="ECO:0000256" key="6">
    <source>
        <dbReference type="ARBA" id="ARBA00023098"/>
    </source>
</evidence>
<dbReference type="OrthoDB" id="9812273at2"/>
<keyword evidence="4 13" id="KW-0560">Oxidoreductase</keyword>
<evidence type="ECO:0000256" key="10">
    <source>
        <dbReference type="ARBA" id="ARBA00066687"/>
    </source>
</evidence>
<feature type="binding site" evidence="13">
    <location>
        <position position="246"/>
    </location>
    <ligand>
        <name>sn-glycerol 3-phosphate</name>
        <dbReference type="ChEBI" id="CHEBI:57597"/>
    </ligand>
</feature>
<evidence type="ECO:0000256" key="1">
    <source>
        <dbReference type="ARBA" id="ARBA00011009"/>
    </source>
</evidence>
<feature type="active site" description="Proton acceptor" evidence="13 14">
    <location>
        <position position="193"/>
    </location>
</feature>
<evidence type="ECO:0000313" key="21">
    <source>
        <dbReference type="Proteomes" id="UP000298602"/>
    </source>
</evidence>
<dbReference type="Proteomes" id="UP000298602">
    <property type="component" value="Chromosome"/>
</dbReference>
<dbReference type="InterPro" id="IPR013328">
    <property type="entry name" value="6PGD_dom2"/>
</dbReference>
<feature type="binding site" evidence="13">
    <location>
        <position position="53"/>
    </location>
    <ligand>
        <name>NADPH</name>
        <dbReference type="ChEBI" id="CHEBI:57783"/>
    </ligand>
</feature>
<dbReference type="PIRSF" id="PIRSF000114">
    <property type="entry name" value="Glycerol-3-P_dh"/>
    <property type="match status" value="1"/>
</dbReference>
<feature type="binding site" evidence="13">
    <location>
        <position position="193"/>
    </location>
    <ligand>
        <name>sn-glycerol 3-phosphate</name>
        <dbReference type="ChEBI" id="CHEBI:57597"/>
    </ligand>
</feature>
<evidence type="ECO:0000259" key="19">
    <source>
        <dbReference type="Pfam" id="PF07479"/>
    </source>
</evidence>
<dbReference type="HAMAP" id="MF_00394">
    <property type="entry name" value="NAD_Glyc3P_dehydrog"/>
    <property type="match status" value="1"/>
</dbReference>
<dbReference type="InterPro" id="IPR011128">
    <property type="entry name" value="G3P_DH_NAD-dep_N"/>
</dbReference>
<dbReference type="Pfam" id="PF01210">
    <property type="entry name" value="NAD_Gly3P_dh_N"/>
    <property type="match status" value="1"/>
</dbReference>
<dbReference type="PRINTS" id="PR00077">
    <property type="entry name" value="GPDHDRGNASE"/>
</dbReference>
<dbReference type="GO" id="GO:0005975">
    <property type="term" value="P:carbohydrate metabolic process"/>
    <property type="evidence" value="ECO:0007669"/>
    <property type="project" value="InterPro"/>
</dbReference>
<feature type="binding site" evidence="16">
    <location>
        <position position="142"/>
    </location>
    <ligand>
        <name>NAD(+)</name>
        <dbReference type="ChEBI" id="CHEBI:57540"/>
    </ligand>
</feature>
<comment type="caution">
    <text evidence="13">Lacks conserved residue(s) required for the propagation of feature annotation.</text>
</comment>
<feature type="binding site" evidence="13">
    <location>
        <position position="258"/>
    </location>
    <ligand>
        <name>sn-glycerol 3-phosphate</name>
        <dbReference type="ChEBI" id="CHEBI:57597"/>
    </ligand>
</feature>
<evidence type="ECO:0000256" key="17">
    <source>
        <dbReference type="RuleBase" id="RU000437"/>
    </source>
</evidence>
<feature type="binding site" evidence="13">
    <location>
        <position position="256"/>
    </location>
    <ligand>
        <name>sn-glycerol 3-phosphate</name>
        <dbReference type="ChEBI" id="CHEBI:57597"/>
    </ligand>
</feature>
<feature type="binding site" evidence="13">
    <location>
        <position position="140"/>
    </location>
    <ligand>
        <name>sn-glycerol 3-phosphate</name>
        <dbReference type="ChEBI" id="CHEBI:57597"/>
    </ligand>
</feature>
<keyword evidence="5 13" id="KW-0520">NAD</keyword>
<keyword evidence="7 13" id="KW-0594">Phospholipid biosynthesis</keyword>
<feature type="binding site" evidence="13">
    <location>
        <position position="281"/>
    </location>
    <ligand>
        <name>NADPH</name>
        <dbReference type="ChEBI" id="CHEBI:57783"/>
    </ligand>
</feature>
<feature type="binding site" evidence="13">
    <location>
        <position position="283"/>
    </location>
    <ligand>
        <name>NADPH</name>
        <dbReference type="ChEBI" id="CHEBI:57783"/>
    </ligand>
</feature>